<evidence type="ECO:0000313" key="3">
    <source>
        <dbReference type="Proteomes" id="UP001187192"/>
    </source>
</evidence>
<dbReference type="InterPro" id="IPR036397">
    <property type="entry name" value="RNaseH_sf"/>
</dbReference>
<dbReference type="InterPro" id="IPR012337">
    <property type="entry name" value="RNaseH-like_sf"/>
</dbReference>
<dbReference type="Gene3D" id="3.30.420.10">
    <property type="entry name" value="Ribonuclease H-like superfamily/Ribonuclease H"/>
    <property type="match status" value="1"/>
</dbReference>
<dbReference type="PANTHER" id="PTHR47074:SF11">
    <property type="entry name" value="REVERSE TRANSCRIPTASE-LIKE PROTEIN"/>
    <property type="match status" value="1"/>
</dbReference>
<keyword evidence="3" id="KW-1185">Reference proteome</keyword>
<accession>A0AA88DRW7</accession>
<dbReference type="Proteomes" id="UP001187192">
    <property type="component" value="Unassembled WGS sequence"/>
</dbReference>
<gene>
    <name evidence="2" type="ORF">TIFTF001_029170</name>
</gene>
<name>A0AA88DRW7_FICCA</name>
<dbReference type="GO" id="GO:0004523">
    <property type="term" value="F:RNA-DNA hybrid ribonuclease activity"/>
    <property type="evidence" value="ECO:0007669"/>
    <property type="project" value="InterPro"/>
</dbReference>
<dbReference type="PANTHER" id="PTHR47074">
    <property type="entry name" value="BNAC02G40300D PROTEIN"/>
    <property type="match status" value="1"/>
</dbReference>
<organism evidence="2 3">
    <name type="scientific">Ficus carica</name>
    <name type="common">Common fig</name>
    <dbReference type="NCBI Taxonomy" id="3494"/>
    <lineage>
        <taxon>Eukaryota</taxon>
        <taxon>Viridiplantae</taxon>
        <taxon>Streptophyta</taxon>
        <taxon>Embryophyta</taxon>
        <taxon>Tracheophyta</taxon>
        <taxon>Spermatophyta</taxon>
        <taxon>Magnoliopsida</taxon>
        <taxon>eudicotyledons</taxon>
        <taxon>Gunneridae</taxon>
        <taxon>Pentapetalae</taxon>
        <taxon>rosids</taxon>
        <taxon>fabids</taxon>
        <taxon>Rosales</taxon>
        <taxon>Moraceae</taxon>
        <taxon>Ficeae</taxon>
        <taxon>Ficus</taxon>
    </lineage>
</organism>
<dbReference type="InterPro" id="IPR052929">
    <property type="entry name" value="RNase_H-like_EbsB-rel"/>
</dbReference>
<dbReference type="EMBL" id="BTGU01000095">
    <property type="protein sequence ID" value="GMN60070.1"/>
    <property type="molecule type" value="Genomic_DNA"/>
</dbReference>
<sequence>MVLSQISVPLPPPWFFKLNVDAAISKNYNFAGIGAVIRDSSGALVACFLPTVQGFFSPHIAECLALREGLQFVKNLGMLLI</sequence>
<dbReference type="SUPFAM" id="SSF53098">
    <property type="entry name" value="Ribonuclease H-like"/>
    <property type="match status" value="1"/>
</dbReference>
<evidence type="ECO:0000259" key="1">
    <source>
        <dbReference type="Pfam" id="PF13456"/>
    </source>
</evidence>
<reference evidence="2" key="1">
    <citation type="submission" date="2023-07" db="EMBL/GenBank/DDBJ databases">
        <title>draft genome sequence of fig (Ficus carica).</title>
        <authorList>
            <person name="Takahashi T."/>
            <person name="Nishimura K."/>
        </authorList>
    </citation>
    <scope>NUCLEOTIDE SEQUENCE</scope>
</reference>
<evidence type="ECO:0000313" key="2">
    <source>
        <dbReference type="EMBL" id="GMN60070.1"/>
    </source>
</evidence>
<dbReference type="InterPro" id="IPR002156">
    <property type="entry name" value="RNaseH_domain"/>
</dbReference>
<protein>
    <recommendedName>
        <fullName evidence="1">RNase H type-1 domain-containing protein</fullName>
    </recommendedName>
</protein>
<comment type="caution">
    <text evidence="2">The sequence shown here is derived from an EMBL/GenBank/DDBJ whole genome shotgun (WGS) entry which is preliminary data.</text>
</comment>
<dbReference type="Pfam" id="PF13456">
    <property type="entry name" value="RVT_3"/>
    <property type="match status" value="1"/>
</dbReference>
<dbReference type="Gramene" id="FCD_00031821-RA">
    <property type="protein sequence ID" value="FCD_00031821-RA:cds"/>
    <property type="gene ID" value="FCD_00031821"/>
</dbReference>
<feature type="domain" description="RNase H type-1" evidence="1">
    <location>
        <begin position="19"/>
        <end position="78"/>
    </location>
</feature>
<dbReference type="AlphaFoldDB" id="A0AA88DRW7"/>
<proteinExistence type="predicted"/>
<dbReference type="GO" id="GO:0003676">
    <property type="term" value="F:nucleic acid binding"/>
    <property type="evidence" value="ECO:0007669"/>
    <property type="project" value="InterPro"/>
</dbReference>